<dbReference type="GO" id="GO:0016787">
    <property type="term" value="F:hydrolase activity"/>
    <property type="evidence" value="ECO:0007669"/>
    <property type="project" value="UniProtKB-UniRule"/>
</dbReference>
<evidence type="ECO:0000256" key="2">
    <source>
        <dbReference type="HAMAP-Rule" id="MF_00457"/>
    </source>
</evidence>
<keyword evidence="1 2" id="KW-0378">Hydrolase</keyword>
<organism evidence="4 5">
    <name type="scientific">Microscilla marina ATCC 23134</name>
    <dbReference type="NCBI Taxonomy" id="313606"/>
    <lineage>
        <taxon>Bacteria</taxon>
        <taxon>Pseudomonadati</taxon>
        <taxon>Bacteroidota</taxon>
        <taxon>Cytophagia</taxon>
        <taxon>Cytophagales</taxon>
        <taxon>Microscillaceae</taxon>
        <taxon>Microscilla</taxon>
    </lineage>
</organism>
<dbReference type="InterPro" id="IPR022877">
    <property type="entry name" value="UPF0173"/>
</dbReference>
<dbReference type="RefSeq" id="WP_002694043.1">
    <property type="nucleotide sequence ID" value="NZ_AAWS01000003.1"/>
</dbReference>
<dbReference type="InterPro" id="IPR001279">
    <property type="entry name" value="Metallo-B-lactamas"/>
</dbReference>
<dbReference type="SUPFAM" id="SSF56281">
    <property type="entry name" value="Metallo-hydrolase/oxidoreductase"/>
    <property type="match status" value="1"/>
</dbReference>
<dbReference type="EMBL" id="AAWS01000003">
    <property type="protein sequence ID" value="EAY31460.1"/>
    <property type="molecule type" value="Genomic_DNA"/>
</dbReference>
<protein>
    <recommendedName>
        <fullName evidence="2">UPF0173 metal-dependent hydrolase M23134_04293</fullName>
    </recommendedName>
</protein>
<evidence type="ECO:0000259" key="3">
    <source>
        <dbReference type="SMART" id="SM00849"/>
    </source>
</evidence>
<dbReference type="NCBIfam" id="NF001911">
    <property type="entry name" value="PRK00685.1"/>
    <property type="match status" value="1"/>
</dbReference>
<dbReference type="eggNOG" id="COG2220">
    <property type="taxonomic scope" value="Bacteria"/>
</dbReference>
<comment type="similarity">
    <text evidence="2">Belongs to the UPF0173 family.</text>
</comment>
<dbReference type="InterPro" id="IPR036866">
    <property type="entry name" value="RibonucZ/Hydroxyglut_hydro"/>
</dbReference>
<evidence type="ECO:0000313" key="4">
    <source>
        <dbReference type="EMBL" id="EAY31460.1"/>
    </source>
</evidence>
<dbReference type="InterPro" id="IPR050114">
    <property type="entry name" value="UPF0173_UPF0282_UlaG_hydrolase"/>
</dbReference>
<sequence length="226" mass="24886">MKFTFYGHACFSVEMNGKTILFDPFITDNELAKDIKVADIKADYILLTHGHGDHVADAAQIAKQSDATIVSNYEIVTWFQNQGIEKGHPMNHGGSWQFDFGKVKYVNAVHSSMLPDGSYGGNAGGFVVYGNEQTFYNAGDTALTLDMQLIPKFAKLDFAILPIGDNFTMGIDDAVIAADFIECNKIVGIHYDTFGYIKIDHKAAKETFKKAGKDLILLDIGETIDL</sequence>
<feature type="domain" description="Metallo-beta-lactamase" evidence="3">
    <location>
        <begin position="7"/>
        <end position="190"/>
    </location>
</feature>
<reference evidence="4 5" key="1">
    <citation type="submission" date="2007-01" db="EMBL/GenBank/DDBJ databases">
        <authorList>
            <person name="Haygood M."/>
            <person name="Podell S."/>
            <person name="Anderson C."/>
            <person name="Hopkinson B."/>
            <person name="Roe K."/>
            <person name="Barbeau K."/>
            <person name="Gaasterland T."/>
            <person name="Ferriera S."/>
            <person name="Johnson J."/>
            <person name="Kravitz S."/>
            <person name="Beeson K."/>
            <person name="Sutton G."/>
            <person name="Rogers Y.-H."/>
            <person name="Friedman R."/>
            <person name="Frazier M."/>
            <person name="Venter J.C."/>
        </authorList>
    </citation>
    <scope>NUCLEOTIDE SEQUENCE [LARGE SCALE GENOMIC DNA]</scope>
    <source>
        <strain evidence="4 5">ATCC 23134</strain>
    </source>
</reference>
<accession>A1ZEF2</accession>
<dbReference type="Pfam" id="PF13483">
    <property type="entry name" value="Lactamase_B_3"/>
    <property type="match status" value="1"/>
</dbReference>
<dbReference type="SMART" id="SM00849">
    <property type="entry name" value="Lactamase_B"/>
    <property type="match status" value="1"/>
</dbReference>
<dbReference type="PANTHER" id="PTHR43546:SF3">
    <property type="entry name" value="UPF0173 METAL-DEPENDENT HYDROLASE MJ1163"/>
    <property type="match status" value="1"/>
</dbReference>
<dbReference type="Proteomes" id="UP000004095">
    <property type="component" value="Unassembled WGS sequence"/>
</dbReference>
<evidence type="ECO:0000256" key="1">
    <source>
        <dbReference type="ARBA" id="ARBA00022801"/>
    </source>
</evidence>
<comment type="caution">
    <text evidence="4">The sequence shown here is derived from an EMBL/GenBank/DDBJ whole genome shotgun (WGS) entry which is preliminary data.</text>
</comment>
<dbReference type="AlphaFoldDB" id="A1ZEF2"/>
<keyword evidence="5" id="KW-1185">Reference proteome</keyword>
<dbReference type="HAMAP" id="MF_00457">
    <property type="entry name" value="UPF0173"/>
    <property type="match status" value="1"/>
</dbReference>
<dbReference type="Gene3D" id="3.60.15.10">
    <property type="entry name" value="Ribonuclease Z/Hydroxyacylglutathione hydrolase-like"/>
    <property type="match status" value="1"/>
</dbReference>
<dbReference type="OrthoDB" id="9789133at2"/>
<name>A1ZEF2_MICM2</name>
<gene>
    <name evidence="4" type="ORF">M23134_04293</name>
</gene>
<dbReference type="PANTHER" id="PTHR43546">
    <property type="entry name" value="UPF0173 METAL-DEPENDENT HYDROLASE MJ1163-RELATED"/>
    <property type="match status" value="1"/>
</dbReference>
<proteinExistence type="inferred from homology"/>
<evidence type="ECO:0000313" key="5">
    <source>
        <dbReference type="Proteomes" id="UP000004095"/>
    </source>
</evidence>